<sequence>MAAWLSGTSGSGPATDAAADAEIMFMEETSGEQDRIDPRSALSRPHRLKPVPASSDSRKVGRGWHAKSALPNGRTLAWFSRSDGPLP</sequence>
<evidence type="ECO:0000256" key="1">
    <source>
        <dbReference type="SAM" id="MobiDB-lite"/>
    </source>
</evidence>
<feature type="region of interest" description="Disordered" evidence="1">
    <location>
        <begin position="1"/>
        <end position="67"/>
    </location>
</feature>
<protein>
    <submittedName>
        <fullName evidence="2">Uncharacterized protein</fullName>
    </submittedName>
</protein>
<reference evidence="2" key="1">
    <citation type="journal article" date="2014" name="Int. J. Syst. Evol. Microbiol.">
        <title>Complete genome sequence of Corynebacterium casei LMG S-19264T (=DSM 44701T), isolated from a smear-ripened cheese.</title>
        <authorList>
            <consortium name="US DOE Joint Genome Institute (JGI-PGF)"/>
            <person name="Walter F."/>
            <person name="Albersmeier A."/>
            <person name="Kalinowski J."/>
            <person name="Ruckert C."/>
        </authorList>
    </citation>
    <scope>NUCLEOTIDE SEQUENCE</scope>
    <source>
        <strain evidence="2">VKM B-2555</strain>
    </source>
</reference>
<proteinExistence type="predicted"/>
<dbReference type="Proteomes" id="UP001143364">
    <property type="component" value="Unassembled WGS sequence"/>
</dbReference>
<gene>
    <name evidence="2" type="ORF">GCM10008171_16550</name>
</gene>
<evidence type="ECO:0000313" key="3">
    <source>
        <dbReference type="Proteomes" id="UP001143364"/>
    </source>
</evidence>
<organism evidence="2 3">
    <name type="scientific">Methylopila jiangsuensis</name>
    <dbReference type="NCBI Taxonomy" id="586230"/>
    <lineage>
        <taxon>Bacteria</taxon>
        <taxon>Pseudomonadati</taxon>
        <taxon>Pseudomonadota</taxon>
        <taxon>Alphaproteobacteria</taxon>
        <taxon>Hyphomicrobiales</taxon>
        <taxon>Methylopilaceae</taxon>
        <taxon>Methylopila</taxon>
    </lineage>
</organism>
<name>A0A9W6JHA2_9HYPH</name>
<feature type="compositionally biased region" description="Polar residues" evidence="1">
    <location>
        <begin position="1"/>
        <end position="12"/>
    </location>
</feature>
<evidence type="ECO:0000313" key="2">
    <source>
        <dbReference type="EMBL" id="GLK76401.1"/>
    </source>
</evidence>
<accession>A0A9W6JHA2</accession>
<dbReference type="AlphaFoldDB" id="A0A9W6JHA2"/>
<keyword evidence="3" id="KW-1185">Reference proteome</keyword>
<comment type="caution">
    <text evidence="2">The sequence shown here is derived from an EMBL/GenBank/DDBJ whole genome shotgun (WGS) entry which is preliminary data.</text>
</comment>
<reference evidence="2" key="2">
    <citation type="submission" date="2023-01" db="EMBL/GenBank/DDBJ databases">
        <authorList>
            <person name="Sun Q."/>
            <person name="Evtushenko L."/>
        </authorList>
    </citation>
    <scope>NUCLEOTIDE SEQUENCE</scope>
    <source>
        <strain evidence="2">VKM B-2555</strain>
    </source>
</reference>
<dbReference type="EMBL" id="BSFK01000007">
    <property type="protein sequence ID" value="GLK76401.1"/>
    <property type="molecule type" value="Genomic_DNA"/>
</dbReference>